<dbReference type="Gene3D" id="2.60.40.10">
    <property type="entry name" value="Immunoglobulins"/>
    <property type="match status" value="2"/>
</dbReference>
<dbReference type="OrthoDB" id="1121506at2"/>
<sequence>MRSKILLIITLVFVCACDDIIEVVDISNETVTVLAPVNETTLVDTDVVFTWGTVEEAEAYKIQIATPSFEAATEIVTDSTVTKTSFSNTLASGSYEWRVRAENSGYATGYTTQKFRLLSPDPVDISKELVVISSPANGATFSTTSTVNFSWRAIEGAEDYVIQIVTPDFENITETITDETITNTGFSISNLSKNDYKCRVKAKNSEYETGYTEIGFTVDEK</sequence>
<keyword evidence="2" id="KW-1185">Reference proteome</keyword>
<proteinExistence type="predicted"/>
<dbReference type="InterPro" id="IPR036116">
    <property type="entry name" value="FN3_sf"/>
</dbReference>
<dbReference type="RefSeq" id="WP_102756346.1">
    <property type="nucleotide sequence ID" value="NZ_CP025791.1"/>
</dbReference>
<evidence type="ECO:0000313" key="1">
    <source>
        <dbReference type="EMBL" id="AUP79693.1"/>
    </source>
</evidence>
<evidence type="ECO:0008006" key="3">
    <source>
        <dbReference type="Google" id="ProtNLM"/>
    </source>
</evidence>
<dbReference type="AlphaFoldDB" id="A0A2K9PRJ3"/>
<dbReference type="KEGG" id="fek:C1H87_13640"/>
<dbReference type="Proteomes" id="UP000235826">
    <property type="component" value="Chromosome"/>
</dbReference>
<dbReference type="SUPFAM" id="SSF49265">
    <property type="entry name" value="Fibronectin type III"/>
    <property type="match status" value="1"/>
</dbReference>
<dbReference type="PROSITE" id="PS51257">
    <property type="entry name" value="PROKAR_LIPOPROTEIN"/>
    <property type="match status" value="1"/>
</dbReference>
<organism evidence="1 2">
    <name type="scientific">Flavivirga eckloniae</name>
    <dbReference type="NCBI Taxonomy" id="1803846"/>
    <lineage>
        <taxon>Bacteria</taxon>
        <taxon>Pseudomonadati</taxon>
        <taxon>Bacteroidota</taxon>
        <taxon>Flavobacteriia</taxon>
        <taxon>Flavobacteriales</taxon>
        <taxon>Flavobacteriaceae</taxon>
        <taxon>Flavivirga</taxon>
    </lineage>
</organism>
<accession>A0A2K9PRJ3</accession>
<protein>
    <recommendedName>
        <fullName evidence="3">Fibronectin type-III domain-containing protein</fullName>
    </recommendedName>
</protein>
<evidence type="ECO:0000313" key="2">
    <source>
        <dbReference type="Proteomes" id="UP000235826"/>
    </source>
</evidence>
<dbReference type="InterPro" id="IPR013783">
    <property type="entry name" value="Ig-like_fold"/>
</dbReference>
<gene>
    <name evidence="1" type="ORF">C1H87_13640</name>
</gene>
<name>A0A2K9PRJ3_9FLAO</name>
<dbReference type="EMBL" id="CP025791">
    <property type="protein sequence ID" value="AUP79693.1"/>
    <property type="molecule type" value="Genomic_DNA"/>
</dbReference>
<reference evidence="1 2" key="1">
    <citation type="submission" date="2018-01" db="EMBL/GenBank/DDBJ databases">
        <title>Complete genome sequence of Flavivirga eckloniae ECD14 isolated from seaweed Ecklonia cava.</title>
        <authorList>
            <person name="Lee J.H."/>
            <person name="Baik K.S."/>
            <person name="Seong C.N."/>
        </authorList>
    </citation>
    <scope>NUCLEOTIDE SEQUENCE [LARGE SCALE GENOMIC DNA]</scope>
    <source>
        <strain evidence="1 2">ECD14</strain>
    </source>
</reference>